<dbReference type="InterPro" id="IPR027359">
    <property type="entry name" value="Volt_channel_dom_sf"/>
</dbReference>
<feature type="transmembrane region" description="Helical" evidence="19">
    <location>
        <begin position="607"/>
        <end position="629"/>
    </location>
</feature>
<comment type="function">
    <text evidence="15">Voltage-gated, high-affinity calcium channel that functions together with MID1 to mediate calcium entry into cells. Required during conditions of environmental stress.</text>
</comment>
<keyword evidence="4" id="KW-0597">Phosphoprotein</keyword>
<feature type="transmembrane region" description="Helical" evidence="19">
    <location>
        <begin position="767"/>
        <end position="792"/>
    </location>
</feature>
<comment type="similarity">
    <text evidence="16">Belongs to the calcium channel alpha-1 subunit (TC 1.A.1.11) family.</text>
</comment>
<keyword evidence="9" id="KW-0851">Voltage-gated channel</keyword>
<keyword evidence="14" id="KW-0407">Ion channel</keyword>
<feature type="transmembrane region" description="Helical" evidence="19">
    <location>
        <begin position="959"/>
        <end position="980"/>
    </location>
</feature>
<dbReference type="InterPro" id="IPR002048">
    <property type="entry name" value="EF_hand_dom"/>
</dbReference>
<organism evidence="21 22">
    <name type="scientific">Verruconis gallopava</name>
    <dbReference type="NCBI Taxonomy" id="253628"/>
    <lineage>
        <taxon>Eukaryota</taxon>
        <taxon>Fungi</taxon>
        <taxon>Dikarya</taxon>
        <taxon>Ascomycota</taxon>
        <taxon>Pezizomycotina</taxon>
        <taxon>Dothideomycetes</taxon>
        <taxon>Pleosporomycetidae</taxon>
        <taxon>Venturiales</taxon>
        <taxon>Sympoventuriaceae</taxon>
        <taxon>Verruconis</taxon>
    </lineage>
</organism>
<feature type="transmembrane region" description="Helical" evidence="19">
    <location>
        <begin position="1272"/>
        <end position="1298"/>
    </location>
</feature>
<dbReference type="GO" id="GO:0005509">
    <property type="term" value="F:calcium ion binding"/>
    <property type="evidence" value="ECO:0007669"/>
    <property type="project" value="InterPro"/>
</dbReference>
<dbReference type="EMBL" id="KN847535">
    <property type="protein sequence ID" value="KIW06559.1"/>
    <property type="molecule type" value="Genomic_DNA"/>
</dbReference>
<comment type="subcellular location">
    <subcellularLocation>
        <location evidence="1">Cell membrane</location>
        <topology evidence="1">Multi-pass membrane protein</topology>
    </subcellularLocation>
</comment>
<evidence type="ECO:0000256" key="18">
    <source>
        <dbReference type="SAM" id="MobiDB-lite"/>
    </source>
</evidence>
<dbReference type="FunFam" id="1.20.120.350:FF:000098">
    <property type="entry name" value="Calcium channel subunit Cch1"/>
    <property type="match status" value="1"/>
</dbReference>
<feature type="transmembrane region" description="Helical" evidence="19">
    <location>
        <begin position="1523"/>
        <end position="1545"/>
    </location>
</feature>
<sequence>MDFNDDPAHRRNSTPPIPLQDFSQPRPGYADSETDSDASSGGPQRQRAISDAVKNSVKRLSGSRASRGHGSYAPLNPRDPDTVGGVGGTGSRSVPLAPYRDNGGPSSPLSTVSAQLQRPGLQIPPSSAARGDDMTPSSPVDAAAFQSAMSGFAGISFGAEPASNPFDPHAANTNNSSQGWTRDTTKTPSLMSVDIGGDGDEQADNDYFTSAPSNDRTPLTDPNHLAPIAGASAPSTPTGQTGRTRSVRFSNASPSGMSRLGDDLAQAEAGSRTSYSDGMRRSSSIRRSLSANSAAGSTLQRAGTMVRNMSTRIVNLSNEQDVVDRTIAMRRKSSVKTSIRGRSPSTSVPDLPSVDGPSDPFTDRPLEKPPSVDVDEMSFPRPGLRRSRSTREDNPLKGNALGIFPPDSPIRMKLCDLLVHPFTEPFIFALIVLQTILLAIDANIGVGIDRSHGNLGANWIDWVMLVLFSIYTVEIVARSIVSGFIINPIEYSTINRKIGLRQAVADKAKELFGTPHTRPKHQETVQSTTDFAPQQGLVRALTTNITEDGSARGGSKAQRRQRLAHRAFLRHSFNRVDFVAVVSYWISFVLSIFSLEDSRHVFVFRMLAALRILRLLYLTAGTTVILRSLKKAAPLLMNVAFLVGFFWLLFAIIGVQSFKSSLRRTCVWIDPTDPTNTWVNDFQFCGGWLADNGSSMPWLRPDGVTNGTSEAKGYICPTQSKCIEGINPYNGSVSFDNIFQSLEMVFVIMSSNTFSDVMYYLTESDYLAAAIFYACGIVILFLWLVNLLIAVITSSFQVIREESKVSAFTGEESEVMSLHEKDDLKPSSKKSTLIRAFGKTRWLWITIIAMDLIVQCLRSARMSSSRETFINNFETVVTLILIVEIAIRFAIDWRHFFRSRSNVADLTLAVITGIIQIPPIRNSGQPYAWLTFFQILRIYRVVLAVPITRDLIMTVLRNFSGLVNLILFVFLLTFLAAILASQMFRGSLPQVNASGNTINVTFNSMWNSFLGMYQIFSSENWTTIVYNVTNFDIFYNTAWMGAAFFILWFVLANFITLNMFIAVIQESFDISEDEKRLQQVKAFLQQKEMGNPNAGNLSLSSIFKYGTASGRKRDPLEFGSRTTEMLLKDAVVRDFLDQQDEPVPYSSPQAEEDTPILRSQPTTVVAPGGTFAGWWQNLVSKLLHREPNPFYSRLEFSRAYEDLDPRQMAKEVMSAYDRRKRAQREYLRKYPSYNVSLFIFGPQNRIRRFCQRIVGPGRGEERIEGVSPSIPVWYTFSAFIYCAIVAMVILACITTPLYQKEYFDRHNFSVRNWFVWTDLGFAVLFTIEAAIKVIADGFFFTPNAYFRGSWGLIDGVVLITLWINVTSSLFNEGQVSRAVGAFKALRALRLLNVSDSARNNFHAVIIQGGLKVLSAAFVSISLLIPFAIYGLNLFVGKMQSCNDSSLNNLNDCVSEFLSQPSNWNVLTPRVVSNPYYSFDNFGDSLFILFQIVSQEGWIDVMWQAIEITAVGQQPQPFSSYGNAVFFVIFNLLGAVFVLTLFVSVFMRNYTEQTGVAFLTAEQRSWLELRKLLRQISPSKRPLPNQKRESWKEWCYRRAVRKTGRWSRFVTVILVLHLILLCIEFYPTREWWDTTRNYLFLLFTLIYIANIVIRIVGLTWSRYRRSTWDVYALLSVSSTFITMILVLGRPQSWAIVRLQRLALVSIALLLIPRNNQLDQLFKTAAASLPLIANLLATWFVMFLTFAIALTQTFGLTKFNNNETVNINFRDVPKALILLFRISVGEGWNQIMEDYATMKPPYCIVSDNFRDGDCGSEPWARFLFIAWNILSMYLFVNLFISLIYESFSYVYQRSNGLSVISREEIRRFKQAWAEFDPDGTGYISREAFPRLLGELSGVFEMRIYDGDFTVARLVEDCSKPRRESVVSGRNEPREIDLAKLNARLADLPVEAIRRRRRRMNAFYEEVLVSADHDRGISFTSLLMILAHYNVINDNKSLRLHEFLRRRARLQRVEEAVNRNIVIGFFDTVYWSRRFRHHLRSKAAGRMTVVPQFSVPEIFVDEAAHDDTAVGPFDGGAGLKSPSVGSSVPSSPRFGGATPPSASQTGEVSSRNLPPIRTRFNSTSSIQLSPTNSPTTLMSPTTTFPPLGSPTAPRSPGAHQSTVSQGSISEDWHLAQALSRPSSRDGAVEGPSSWSAAPRSPRGIHGRTLSTRDTADELESRSRANSSVSAQDVLEVLDTSVWGESIRKSFSMRRPSGEQGSGRRKS</sequence>
<feature type="region of interest" description="Disordered" evidence="18">
    <location>
        <begin position="160"/>
        <end position="301"/>
    </location>
</feature>
<keyword evidence="6" id="KW-0107">Calcium channel</keyword>
<feature type="compositionally biased region" description="Basic and acidic residues" evidence="18">
    <location>
        <begin position="2210"/>
        <end position="2219"/>
    </location>
</feature>
<dbReference type="FunFam" id="1.20.120.350:FF:000079">
    <property type="entry name" value="Calcium channel subunit Cch1"/>
    <property type="match status" value="1"/>
</dbReference>
<feature type="transmembrane region" description="Helical" evidence="19">
    <location>
        <begin position="1038"/>
        <end position="1061"/>
    </location>
</feature>
<feature type="transmembrane region" description="Helical" evidence="19">
    <location>
        <begin position="1667"/>
        <end position="1686"/>
    </location>
</feature>
<evidence type="ECO:0000256" key="13">
    <source>
        <dbReference type="ARBA" id="ARBA00023180"/>
    </source>
</evidence>
<evidence type="ECO:0000256" key="9">
    <source>
        <dbReference type="ARBA" id="ARBA00022882"/>
    </source>
</evidence>
<evidence type="ECO:0000256" key="2">
    <source>
        <dbReference type="ARBA" id="ARBA00022448"/>
    </source>
</evidence>
<dbReference type="Gene3D" id="1.20.120.350">
    <property type="entry name" value="Voltage-gated potassium channels. Chain C"/>
    <property type="match status" value="4"/>
</dbReference>
<evidence type="ECO:0000256" key="3">
    <source>
        <dbReference type="ARBA" id="ARBA00022475"/>
    </source>
</evidence>
<dbReference type="InterPro" id="IPR011992">
    <property type="entry name" value="EF-hand-dom_pair"/>
</dbReference>
<dbReference type="PANTHER" id="PTHR45628:SF7">
    <property type="entry name" value="VOLTAGE-DEPENDENT CALCIUM CHANNEL TYPE A SUBUNIT ALPHA-1"/>
    <property type="match status" value="1"/>
</dbReference>
<protein>
    <recommendedName>
        <fullName evidence="17">Calcium-channel protein CCH1</fullName>
    </recommendedName>
</protein>
<dbReference type="GO" id="GO:0005891">
    <property type="term" value="C:voltage-gated calcium channel complex"/>
    <property type="evidence" value="ECO:0007669"/>
    <property type="project" value="TreeGrafter"/>
</dbReference>
<dbReference type="FunCoup" id="A0A0D2B5R8">
    <property type="interactions" value="115"/>
</dbReference>
<evidence type="ECO:0000313" key="21">
    <source>
        <dbReference type="EMBL" id="KIW06559.1"/>
    </source>
</evidence>
<feature type="compositionally biased region" description="Polar residues" evidence="18">
    <location>
        <begin position="171"/>
        <end position="190"/>
    </location>
</feature>
<feature type="transmembrane region" description="Helical" evidence="19">
    <location>
        <begin position="1817"/>
        <end position="1842"/>
    </location>
</feature>
<dbReference type="Gene3D" id="1.10.238.10">
    <property type="entry name" value="EF-hand"/>
    <property type="match status" value="1"/>
</dbReference>
<dbReference type="InterPro" id="IPR005821">
    <property type="entry name" value="Ion_trans_dom"/>
</dbReference>
<feature type="compositionally biased region" description="Polar residues" evidence="18">
    <location>
        <begin position="233"/>
        <end position="256"/>
    </location>
</feature>
<keyword evidence="5" id="KW-0109">Calcium transport</keyword>
<name>A0A0D2B5R8_9PEZI</name>
<dbReference type="HOGENOM" id="CLU_000443_0_0_1"/>
<evidence type="ECO:0000256" key="14">
    <source>
        <dbReference type="ARBA" id="ARBA00023303"/>
    </source>
</evidence>
<dbReference type="PANTHER" id="PTHR45628">
    <property type="entry name" value="VOLTAGE-DEPENDENT CALCIUM CHANNEL TYPE A SUBUNIT ALPHA-1"/>
    <property type="match status" value="1"/>
</dbReference>
<evidence type="ECO:0000259" key="20">
    <source>
        <dbReference type="PROSITE" id="PS50222"/>
    </source>
</evidence>
<keyword evidence="12 19" id="KW-0472">Membrane</keyword>
<evidence type="ECO:0000256" key="16">
    <source>
        <dbReference type="ARBA" id="ARBA00061395"/>
    </source>
</evidence>
<keyword evidence="2" id="KW-0813">Transport</keyword>
<feature type="compositionally biased region" description="Polar residues" evidence="18">
    <location>
        <begin position="2116"/>
        <end position="2141"/>
    </location>
</feature>
<dbReference type="FunFam" id="1.10.287.70:FF:000118">
    <property type="entry name" value="Calcium channel subunit Cch1"/>
    <property type="match status" value="1"/>
</dbReference>
<evidence type="ECO:0000256" key="5">
    <source>
        <dbReference type="ARBA" id="ARBA00022568"/>
    </source>
</evidence>
<feature type="region of interest" description="Disordered" evidence="18">
    <location>
        <begin position="331"/>
        <end position="398"/>
    </location>
</feature>
<dbReference type="GO" id="GO:0008331">
    <property type="term" value="F:high voltage-gated calcium channel activity"/>
    <property type="evidence" value="ECO:0007669"/>
    <property type="project" value="TreeGrafter"/>
</dbReference>
<dbReference type="Proteomes" id="UP000053259">
    <property type="component" value="Unassembled WGS sequence"/>
</dbReference>
<keyword evidence="13" id="KW-0325">Glycoprotein</keyword>
<feature type="transmembrane region" description="Helical" evidence="19">
    <location>
        <begin position="872"/>
        <end position="891"/>
    </location>
</feature>
<dbReference type="GeneID" id="27310962"/>
<dbReference type="VEuPathDB" id="FungiDB:PV09_02989"/>
<dbReference type="Pfam" id="PF00520">
    <property type="entry name" value="Ion_trans"/>
    <property type="match status" value="4"/>
</dbReference>
<feature type="domain" description="EF-hand" evidence="20">
    <location>
        <begin position="1861"/>
        <end position="1896"/>
    </location>
</feature>
<dbReference type="Gene3D" id="1.10.287.70">
    <property type="match status" value="4"/>
</dbReference>
<feature type="compositionally biased region" description="Low complexity" evidence="18">
    <location>
        <begin position="2188"/>
        <end position="2198"/>
    </location>
</feature>
<feature type="compositionally biased region" description="Low complexity" evidence="18">
    <location>
        <begin position="281"/>
        <end position="295"/>
    </location>
</feature>
<gene>
    <name evidence="21" type="ORF">PV09_02989</name>
</gene>
<feature type="compositionally biased region" description="Polar residues" evidence="18">
    <location>
        <begin position="2097"/>
        <end position="2109"/>
    </location>
</feature>
<evidence type="ECO:0000256" key="4">
    <source>
        <dbReference type="ARBA" id="ARBA00022553"/>
    </source>
</evidence>
<feature type="transmembrane region" description="Helical" evidence="19">
    <location>
        <begin position="1637"/>
        <end position="1655"/>
    </location>
</feature>
<reference evidence="21 22" key="1">
    <citation type="submission" date="2015-01" db="EMBL/GenBank/DDBJ databases">
        <title>The Genome Sequence of Ochroconis gallopava CBS43764.</title>
        <authorList>
            <consortium name="The Broad Institute Genomics Platform"/>
            <person name="Cuomo C."/>
            <person name="de Hoog S."/>
            <person name="Gorbushina A."/>
            <person name="Stielow B."/>
            <person name="Teixiera M."/>
            <person name="Abouelleil A."/>
            <person name="Chapman S.B."/>
            <person name="Priest M."/>
            <person name="Young S.K."/>
            <person name="Wortman J."/>
            <person name="Nusbaum C."/>
            <person name="Birren B."/>
        </authorList>
    </citation>
    <scope>NUCLEOTIDE SEQUENCE [LARGE SCALE GENOMIC DNA]</scope>
    <source>
        <strain evidence="21 22">CBS 43764</strain>
    </source>
</reference>
<evidence type="ECO:0000256" key="11">
    <source>
        <dbReference type="ARBA" id="ARBA00023065"/>
    </source>
</evidence>
<dbReference type="PROSITE" id="PS50222">
    <property type="entry name" value="EF_HAND_2"/>
    <property type="match status" value="1"/>
</dbReference>
<feature type="transmembrane region" description="Helical" evidence="19">
    <location>
        <begin position="460"/>
        <end position="486"/>
    </location>
</feature>
<feature type="transmembrane region" description="Helical" evidence="19">
    <location>
        <begin position="426"/>
        <end position="448"/>
    </location>
</feature>
<dbReference type="RefSeq" id="XP_016216428.1">
    <property type="nucleotide sequence ID" value="XM_016356122.1"/>
</dbReference>
<keyword evidence="3" id="KW-1003">Cell membrane</keyword>
<feature type="compositionally biased region" description="Polar residues" evidence="18">
    <location>
        <begin position="207"/>
        <end position="217"/>
    </location>
</feature>
<dbReference type="FunFam" id="1.10.287.70:FF:000093">
    <property type="entry name" value="Calcium channel subunit Cch1"/>
    <property type="match status" value="1"/>
</dbReference>
<feature type="compositionally biased region" description="Polar residues" evidence="18">
    <location>
        <begin position="2155"/>
        <end position="2165"/>
    </location>
</feature>
<feature type="transmembrane region" description="Helical" evidence="19">
    <location>
        <begin position="1313"/>
        <end position="1335"/>
    </location>
</feature>
<feature type="compositionally biased region" description="Polar residues" evidence="18">
    <location>
        <begin position="104"/>
        <end position="116"/>
    </location>
</feature>
<accession>A0A0D2B5R8</accession>
<evidence type="ECO:0000256" key="7">
    <source>
        <dbReference type="ARBA" id="ARBA00022692"/>
    </source>
</evidence>
<dbReference type="SUPFAM" id="SSF47473">
    <property type="entry name" value="EF-hand"/>
    <property type="match status" value="1"/>
</dbReference>
<evidence type="ECO:0000313" key="22">
    <source>
        <dbReference type="Proteomes" id="UP000053259"/>
    </source>
</evidence>
<feature type="transmembrane region" description="Helical" evidence="19">
    <location>
        <begin position="578"/>
        <end position="595"/>
    </location>
</feature>
<keyword evidence="22" id="KW-1185">Reference proteome</keyword>
<evidence type="ECO:0000256" key="19">
    <source>
        <dbReference type="SAM" id="Phobius"/>
    </source>
</evidence>
<feature type="transmembrane region" description="Helical" evidence="19">
    <location>
        <begin position="635"/>
        <end position="655"/>
    </location>
</feature>
<dbReference type="STRING" id="253628.A0A0D2B5R8"/>
<evidence type="ECO:0000256" key="8">
    <source>
        <dbReference type="ARBA" id="ARBA00022837"/>
    </source>
</evidence>
<keyword evidence="8" id="KW-0106">Calcium</keyword>
<dbReference type="FunFam" id="1.20.120.350:FF:000063">
    <property type="entry name" value="Calcium channel subunit Cch1"/>
    <property type="match status" value="1"/>
</dbReference>
<feature type="transmembrane region" description="Helical" evidence="19">
    <location>
        <begin position="1722"/>
        <end position="1748"/>
    </location>
</feature>
<dbReference type="OrthoDB" id="416585at2759"/>
<feature type="region of interest" description="Disordered" evidence="18">
    <location>
        <begin position="1"/>
        <end position="141"/>
    </location>
</feature>
<evidence type="ECO:0000256" key="10">
    <source>
        <dbReference type="ARBA" id="ARBA00022989"/>
    </source>
</evidence>
<dbReference type="InParanoid" id="A0A0D2B5R8"/>
<evidence type="ECO:0000256" key="17">
    <source>
        <dbReference type="ARBA" id="ARBA00067459"/>
    </source>
</evidence>
<dbReference type="GO" id="GO:0098703">
    <property type="term" value="P:calcium ion import across plasma membrane"/>
    <property type="evidence" value="ECO:0007669"/>
    <property type="project" value="TreeGrafter"/>
</dbReference>
<keyword evidence="7 19" id="KW-0812">Transmembrane</keyword>
<keyword evidence="11" id="KW-0406">Ion transport</keyword>
<feature type="region of interest" description="Disordered" evidence="18">
    <location>
        <begin position="2067"/>
        <end position="2263"/>
    </location>
</feature>
<dbReference type="SMART" id="SM00054">
    <property type="entry name" value="EFh"/>
    <property type="match status" value="1"/>
</dbReference>
<evidence type="ECO:0000256" key="6">
    <source>
        <dbReference type="ARBA" id="ARBA00022673"/>
    </source>
</evidence>
<evidence type="ECO:0000256" key="12">
    <source>
        <dbReference type="ARBA" id="ARBA00023136"/>
    </source>
</evidence>
<feature type="transmembrane region" description="Helical" evidence="19">
    <location>
        <begin position="1412"/>
        <end position="1435"/>
    </location>
</feature>
<evidence type="ECO:0000256" key="15">
    <source>
        <dbReference type="ARBA" id="ARBA00057587"/>
    </source>
</evidence>
<feature type="compositionally biased region" description="Low complexity" evidence="18">
    <location>
        <begin position="2078"/>
        <end position="2089"/>
    </location>
</feature>
<proteinExistence type="inferred from homology"/>
<dbReference type="InterPro" id="IPR050599">
    <property type="entry name" value="VDCC_alpha-1_subunit"/>
</dbReference>
<evidence type="ECO:0000256" key="1">
    <source>
        <dbReference type="ARBA" id="ARBA00004651"/>
    </source>
</evidence>
<feature type="transmembrane region" description="Helical" evidence="19">
    <location>
        <begin position="842"/>
        <end position="860"/>
    </location>
</feature>
<dbReference type="SUPFAM" id="SSF81324">
    <property type="entry name" value="Voltage-gated potassium channels"/>
    <property type="match status" value="4"/>
</dbReference>
<feature type="transmembrane region" description="Helical" evidence="19">
    <location>
        <begin position="1344"/>
        <end position="1363"/>
    </location>
</feature>
<keyword evidence="10 19" id="KW-1133">Transmembrane helix</keyword>
<feature type="transmembrane region" description="Helical" evidence="19">
    <location>
        <begin position="1605"/>
        <end position="1625"/>
    </location>
</feature>